<reference evidence="2" key="1">
    <citation type="submission" date="2019-04" db="EMBL/GenBank/DDBJ databases">
        <title>Genome assembly of Zosterops borbonicus 15179.</title>
        <authorList>
            <person name="Leroy T."/>
            <person name="Anselmetti Y."/>
            <person name="Tilak M.-K."/>
            <person name="Nabholz B."/>
        </authorList>
    </citation>
    <scope>NUCLEOTIDE SEQUENCE</scope>
    <source>
        <strain evidence="2">HGM_15179</strain>
        <tissue evidence="2">Muscle</tissue>
    </source>
</reference>
<protein>
    <submittedName>
        <fullName evidence="2">Uncharacterized protein</fullName>
    </submittedName>
</protein>
<name>A0A8K1GJF1_9PASS</name>
<evidence type="ECO:0000256" key="1">
    <source>
        <dbReference type="SAM" id="MobiDB-lite"/>
    </source>
</evidence>
<organism evidence="2 3">
    <name type="scientific">Zosterops borbonicus</name>
    <dbReference type="NCBI Taxonomy" id="364589"/>
    <lineage>
        <taxon>Eukaryota</taxon>
        <taxon>Metazoa</taxon>
        <taxon>Chordata</taxon>
        <taxon>Craniata</taxon>
        <taxon>Vertebrata</taxon>
        <taxon>Euteleostomi</taxon>
        <taxon>Archelosauria</taxon>
        <taxon>Archosauria</taxon>
        <taxon>Dinosauria</taxon>
        <taxon>Saurischia</taxon>
        <taxon>Theropoda</taxon>
        <taxon>Coelurosauria</taxon>
        <taxon>Aves</taxon>
        <taxon>Neognathae</taxon>
        <taxon>Neoaves</taxon>
        <taxon>Telluraves</taxon>
        <taxon>Australaves</taxon>
        <taxon>Passeriformes</taxon>
        <taxon>Sylvioidea</taxon>
        <taxon>Zosteropidae</taxon>
        <taxon>Zosterops</taxon>
    </lineage>
</organism>
<accession>A0A8K1GJF1</accession>
<evidence type="ECO:0000313" key="2">
    <source>
        <dbReference type="EMBL" id="TRZ20046.1"/>
    </source>
</evidence>
<gene>
    <name evidence="2" type="ORF">HGM15179_007027</name>
</gene>
<keyword evidence="3" id="KW-1185">Reference proteome</keyword>
<feature type="compositionally biased region" description="Basic and acidic residues" evidence="1">
    <location>
        <begin position="10"/>
        <end position="27"/>
    </location>
</feature>
<dbReference type="Proteomes" id="UP000796761">
    <property type="component" value="Unassembled WGS sequence"/>
</dbReference>
<proteinExistence type="predicted"/>
<comment type="caution">
    <text evidence="2">The sequence shown here is derived from an EMBL/GenBank/DDBJ whole genome shotgun (WGS) entry which is preliminary data.</text>
</comment>
<sequence length="78" mass="8329">MMEETDEVQDSQREAGADRAGDKLDGKEWSQAQARVIDLCSQDKCSAQPASGGVDMVHFLRAGLGKNLVQAKLGVAPL</sequence>
<feature type="region of interest" description="Disordered" evidence="1">
    <location>
        <begin position="1"/>
        <end position="27"/>
    </location>
</feature>
<evidence type="ECO:0000313" key="3">
    <source>
        <dbReference type="Proteomes" id="UP000796761"/>
    </source>
</evidence>
<dbReference type="EMBL" id="SWJQ01000162">
    <property type="protein sequence ID" value="TRZ20046.1"/>
    <property type="molecule type" value="Genomic_DNA"/>
</dbReference>
<dbReference type="AlphaFoldDB" id="A0A8K1GJF1"/>